<dbReference type="InParanoid" id="A0A0D0A194"/>
<evidence type="ECO:0000313" key="2">
    <source>
        <dbReference type="EMBL" id="KIK35506.1"/>
    </source>
</evidence>
<dbReference type="HOGENOM" id="CLU_2814139_0_0_1"/>
<sequence length="67" mass="7720">MEDWQRNRASKKSNKIVAETVPTDGKKDRKAPKSAHWPFGKHRDSSKSTAQKVRWVPLFMRSKTLPG</sequence>
<reference evidence="3" key="2">
    <citation type="submission" date="2015-01" db="EMBL/GenBank/DDBJ databases">
        <title>Evolutionary Origins and Diversification of the Mycorrhizal Mutualists.</title>
        <authorList>
            <consortium name="DOE Joint Genome Institute"/>
            <consortium name="Mycorrhizal Genomics Consortium"/>
            <person name="Kohler A."/>
            <person name="Kuo A."/>
            <person name="Nagy L.G."/>
            <person name="Floudas D."/>
            <person name="Copeland A."/>
            <person name="Barry K.W."/>
            <person name="Cichocki N."/>
            <person name="Veneault-Fourrey C."/>
            <person name="LaButti K."/>
            <person name="Lindquist E.A."/>
            <person name="Lipzen A."/>
            <person name="Lundell T."/>
            <person name="Morin E."/>
            <person name="Murat C."/>
            <person name="Riley R."/>
            <person name="Ohm R."/>
            <person name="Sun H."/>
            <person name="Tunlid A."/>
            <person name="Henrissat B."/>
            <person name="Grigoriev I.V."/>
            <person name="Hibbett D.S."/>
            <person name="Martin F."/>
        </authorList>
    </citation>
    <scope>NUCLEOTIDE SEQUENCE [LARGE SCALE GENOMIC DNA]</scope>
    <source>
        <strain evidence="3">UH-Slu-Lm8-n1</strain>
    </source>
</reference>
<protein>
    <submittedName>
        <fullName evidence="2">Uncharacterized protein</fullName>
    </submittedName>
</protein>
<feature type="region of interest" description="Disordered" evidence="1">
    <location>
        <begin position="1"/>
        <end position="50"/>
    </location>
</feature>
<accession>A0A0D0A194</accession>
<dbReference type="AlphaFoldDB" id="A0A0D0A194"/>
<organism evidence="2 3">
    <name type="scientific">Suillus luteus UH-Slu-Lm8-n1</name>
    <dbReference type="NCBI Taxonomy" id="930992"/>
    <lineage>
        <taxon>Eukaryota</taxon>
        <taxon>Fungi</taxon>
        <taxon>Dikarya</taxon>
        <taxon>Basidiomycota</taxon>
        <taxon>Agaricomycotina</taxon>
        <taxon>Agaricomycetes</taxon>
        <taxon>Agaricomycetidae</taxon>
        <taxon>Boletales</taxon>
        <taxon>Suillineae</taxon>
        <taxon>Suillaceae</taxon>
        <taxon>Suillus</taxon>
    </lineage>
</organism>
<evidence type="ECO:0000256" key="1">
    <source>
        <dbReference type="SAM" id="MobiDB-lite"/>
    </source>
</evidence>
<dbReference type="Proteomes" id="UP000054485">
    <property type="component" value="Unassembled WGS sequence"/>
</dbReference>
<reference evidence="2 3" key="1">
    <citation type="submission" date="2014-04" db="EMBL/GenBank/DDBJ databases">
        <authorList>
            <consortium name="DOE Joint Genome Institute"/>
            <person name="Kuo A."/>
            <person name="Ruytinx J."/>
            <person name="Rineau F."/>
            <person name="Colpaert J."/>
            <person name="Kohler A."/>
            <person name="Nagy L.G."/>
            <person name="Floudas D."/>
            <person name="Copeland A."/>
            <person name="Barry K.W."/>
            <person name="Cichocki N."/>
            <person name="Veneault-Fourrey C."/>
            <person name="LaButti K."/>
            <person name="Lindquist E.A."/>
            <person name="Lipzen A."/>
            <person name="Lundell T."/>
            <person name="Morin E."/>
            <person name="Murat C."/>
            <person name="Sun H."/>
            <person name="Tunlid A."/>
            <person name="Henrissat B."/>
            <person name="Grigoriev I.V."/>
            <person name="Hibbett D.S."/>
            <person name="Martin F."/>
            <person name="Nordberg H.P."/>
            <person name="Cantor M.N."/>
            <person name="Hua S.X."/>
        </authorList>
    </citation>
    <scope>NUCLEOTIDE SEQUENCE [LARGE SCALE GENOMIC DNA]</scope>
    <source>
        <strain evidence="2 3">UH-Slu-Lm8-n1</strain>
    </source>
</reference>
<name>A0A0D0A194_9AGAM</name>
<keyword evidence="3" id="KW-1185">Reference proteome</keyword>
<evidence type="ECO:0000313" key="3">
    <source>
        <dbReference type="Proteomes" id="UP000054485"/>
    </source>
</evidence>
<proteinExistence type="predicted"/>
<gene>
    <name evidence="2" type="ORF">CY34DRAFT_812067</name>
</gene>
<dbReference type="EMBL" id="KN835616">
    <property type="protein sequence ID" value="KIK35506.1"/>
    <property type="molecule type" value="Genomic_DNA"/>
</dbReference>